<reference evidence="1" key="2">
    <citation type="submission" date="2023-05" db="EMBL/GenBank/DDBJ databases">
        <authorList>
            <person name="Fouks B."/>
        </authorList>
    </citation>
    <scope>NUCLEOTIDE SEQUENCE</scope>
    <source>
        <strain evidence="1">Stay&amp;Tobe</strain>
        <tissue evidence="1">Testes</tissue>
    </source>
</reference>
<sequence>GTVDTGYPLGKIREVEMKEPNHRPNKEATSLLTSDIPENIIRSNIWKVAPCSAVEKPGHQDSFTYAPFLVHVDATFKVSDKLHDNSV</sequence>
<feature type="non-terminal residue" evidence="1">
    <location>
        <position position="87"/>
    </location>
</feature>
<organism evidence="1 2">
    <name type="scientific">Diploptera punctata</name>
    <name type="common">Pacific beetle cockroach</name>
    <dbReference type="NCBI Taxonomy" id="6984"/>
    <lineage>
        <taxon>Eukaryota</taxon>
        <taxon>Metazoa</taxon>
        <taxon>Ecdysozoa</taxon>
        <taxon>Arthropoda</taxon>
        <taxon>Hexapoda</taxon>
        <taxon>Insecta</taxon>
        <taxon>Pterygota</taxon>
        <taxon>Neoptera</taxon>
        <taxon>Polyneoptera</taxon>
        <taxon>Dictyoptera</taxon>
        <taxon>Blattodea</taxon>
        <taxon>Blaberoidea</taxon>
        <taxon>Blaberidae</taxon>
        <taxon>Diplopterinae</taxon>
        <taxon>Diploptera</taxon>
    </lineage>
</organism>
<dbReference type="EMBL" id="JASPKZ010001368">
    <property type="protein sequence ID" value="KAJ9598079.1"/>
    <property type="molecule type" value="Genomic_DNA"/>
</dbReference>
<name>A0AAD8EQ95_DIPPU</name>
<gene>
    <name evidence="1" type="ORF">L9F63_026816</name>
</gene>
<accession>A0AAD8EQ95</accession>
<dbReference type="Proteomes" id="UP001233999">
    <property type="component" value="Unassembled WGS sequence"/>
</dbReference>
<reference evidence="1" key="1">
    <citation type="journal article" date="2023" name="IScience">
        <title>Live-bearing cockroach genome reveals convergent evolutionary mechanisms linked to viviparity in insects and beyond.</title>
        <authorList>
            <person name="Fouks B."/>
            <person name="Harrison M.C."/>
            <person name="Mikhailova A.A."/>
            <person name="Marchal E."/>
            <person name="English S."/>
            <person name="Carruthers M."/>
            <person name="Jennings E.C."/>
            <person name="Chiamaka E.L."/>
            <person name="Frigard R.A."/>
            <person name="Pippel M."/>
            <person name="Attardo G.M."/>
            <person name="Benoit J.B."/>
            <person name="Bornberg-Bauer E."/>
            <person name="Tobe S.S."/>
        </authorList>
    </citation>
    <scope>NUCLEOTIDE SEQUENCE</scope>
    <source>
        <strain evidence="1">Stay&amp;Tobe</strain>
    </source>
</reference>
<evidence type="ECO:0000313" key="1">
    <source>
        <dbReference type="EMBL" id="KAJ9598079.1"/>
    </source>
</evidence>
<dbReference type="AlphaFoldDB" id="A0AAD8EQ95"/>
<keyword evidence="2" id="KW-1185">Reference proteome</keyword>
<evidence type="ECO:0000313" key="2">
    <source>
        <dbReference type="Proteomes" id="UP001233999"/>
    </source>
</evidence>
<feature type="non-terminal residue" evidence="1">
    <location>
        <position position="1"/>
    </location>
</feature>
<protein>
    <submittedName>
        <fullName evidence="1">Uncharacterized protein</fullName>
    </submittedName>
</protein>
<proteinExistence type="predicted"/>
<comment type="caution">
    <text evidence="1">The sequence shown here is derived from an EMBL/GenBank/DDBJ whole genome shotgun (WGS) entry which is preliminary data.</text>
</comment>